<dbReference type="EMBL" id="LUGG01000007">
    <property type="protein sequence ID" value="OBZ73164.1"/>
    <property type="molecule type" value="Genomic_DNA"/>
</dbReference>
<sequence length="269" mass="29685">MYMRLVSASAMGLRRGNNLRLLFYDCCAPMYSRLDSHVAFKFSTISIEDSPPELSRPTYMQASNPTGTFALTEFEQSLVVTTCAFATTVHEVFSTLRAYVLTGRSWEVPLGIFVLSIVPIGTIVFEYTQQIAVNLPPPIGCGVVELFSETLAFKVIFALNVVHVAAYLAVNVGPTLVFEAPLLSILMTRFLLNLRGLDLSGNDSINDGWPSFVQTSPFTTISFASSLRFRSSDNRTLYAVHEDIVDGGSDLCKFDEQSIIDDTVELHVP</sequence>
<dbReference type="OrthoDB" id="2804045at2759"/>
<evidence type="ECO:0000313" key="2">
    <source>
        <dbReference type="Proteomes" id="UP000092993"/>
    </source>
</evidence>
<accession>A0A1C7MDV9</accession>
<evidence type="ECO:0000313" key="1">
    <source>
        <dbReference type="EMBL" id="OBZ73164.1"/>
    </source>
</evidence>
<comment type="caution">
    <text evidence="1">The sequence shown here is derived from an EMBL/GenBank/DDBJ whole genome shotgun (WGS) entry which is preliminary data.</text>
</comment>
<keyword evidence="2" id="KW-1185">Reference proteome</keyword>
<protein>
    <submittedName>
        <fullName evidence="1">Uncharacterized protein</fullName>
    </submittedName>
</protein>
<reference evidence="1 2" key="1">
    <citation type="submission" date="2016-03" db="EMBL/GenBank/DDBJ databases">
        <title>Whole genome sequencing of Grifola frondosa 9006-11.</title>
        <authorList>
            <person name="Min B."/>
            <person name="Park H."/>
            <person name="Kim J.-G."/>
            <person name="Cho H."/>
            <person name="Oh Y.-L."/>
            <person name="Kong W.-S."/>
            <person name="Choi I.-G."/>
        </authorList>
    </citation>
    <scope>NUCLEOTIDE SEQUENCE [LARGE SCALE GENOMIC DNA]</scope>
    <source>
        <strain evidence="1 2">9006-11</strain>
    </source>
</reference>
<dbReference type="Proteomes" id="UP000092993">
    <property type="component" value="Unassembled WGS sequence"/>
</dbReference>
<dbReference type="AlphaFoldDB" id="A0A1C7MDV9"/>
<proteinExistence type="predicted"/>
<name>A0A1C7MDV9_GRIFR</name>
<gene>
    <name evidence="1" type="ORF">A0H81_07301</name>
</gene>
<organism evidence="1 2">
    <name type="scientific">Grifola frondosa</name>
    <name type="common">Maitake</name>
    <name type="synonym">Polyporus frondosus</name>
    <dbReference type="NCBI Taxonomy" id="5627"/>
    <lineage>
        <taxon>Eukaryota</taxon>
        <taxon>Fungi</taxon>
        <taxon>Dikarya</taxon>
        <taxon>Basidiomycota</taxon>
        <taxon>Agaricomycotina</taxon>
        <taxon>Agaricomycetes</taxon>
        <taxon>Polyporales</taxon>
        <taxon>Grifolaceae</taxon>
        <taxon>Grifola</taxon>
    </lineage>
</organism>